<comment type="caution">
    <text evidence="6">The sequence shown here is derived from an EMBL/GenBank/DDBJ whole genome shotgun (WGS) entry which is preliminary data.</text>
</comment>
<accession>A0ABN7PPZ4</accession>
<evidence type="ECO:0000313" key="6">
    <source>
        <dbReference type="EMBL" id="CAG2069215.1"/>
    </source>
</evidence>
<dbReference type="InterPro" id="IPR036179">
    <property type="entry name" value="Ig-like_dom_sf"/>
</dbReference>
<gene>
    <name evidence="6" type="ORF">TPAB3V08_LOCUS16158</name>
</gene>
<dbReference type="PANTHER" id="PTHR35971:SF5">
    <property type="entry name" value="OBSCURIN LIKE CYTOSKELETAL ADAPTOR 1"/>
    <property type="match status" value="1"/>
</dbReference>
<dbReference type="InterPro" id="IPR003599">
    <property type="entry name" value="Ig_sub"/>
</dbReference>
<feature type="non-terminal residue" evidence="6">
    <location>
        <position position="1"/>
    </location>
</feature>
<name>A0ABN7PPZ4_TIMPD</name>
<keyword evidence="2" id="KW-0963">Cytoplasm</keyword>
<protein>
    <recommendedName>
        <fullName evidence="5">Ig-like domain-containing protein</fullName>
    </recommendedName>
</protein>
<keyword evidence="7" id="KW-1185">Reference proteome</keyword>
<reference evidence="6" key="1">
    <citation type="submission" date="2021-03" db="EMBL/GenBank/DDBJ databases">
        <authorList>
            <person name="Tran Van P."/>
        </authorList>
    </citation>
    <scope>NUCLEOTIDE SEQUENCE</scope>
</reference>
<dbReference type="SUPFAM" id="SSF48726">
    <property type="entry name" value="Immunoglobulin"/>
    <property type="match status" value="2"/>
</dbReference>
<organism evidence="6 7">
    <name type="scientific">Timema podura</name>
    <name type="common">Walking stick</name>
    <dbReference type="NCBI Taxonomy" id="61482"/>
    <lineage>
        <taxon>Eukaryota</taxon>
        <taxon>Metazoa</taxon>
        <taxon>Ecdysozoa</taxon>
        <taxon>Arthropoda</taxon>
        <taxon>Hexapoda</taxon>
        <taxon>Insecta</taxon>
        <taxon>Pterygota</taxon>
        <taxon>Neoptera</taxon>
        <taxon>Polyneoptera</taxon>
        <taxon>Phasmatodea</taxon>
        <taxon>Timematodea</taxon>
        <taxon>Timematoidea</taxon>
        <taxon>Timematidae</taxon>
        <taxon>Timema</taxon>
    </lineage>
</organism>
<dbReference type="Gene3D" id="2.60.40.10">
    <property type="entry name" value="Immunoglobulins"/>
    <property type="match status" value="2"/>
</dbReference>
<dbReference type="SMART" id="SM00409">
    <property type="entry name" value="IG"/>
    <property type="match status" value="1"/>
</dbReference>
<evidence type="ECO:0000313" key="7">
    <source>
        <dbReference type="Proteomes" id="UP001153148"/>
    </source>
</evidence>
<dbReference type="InterPro" id="IPR052385">
    <property type="entry name" value="Obscurin/Obscurin-like_Reg"/>
</dbReference>
<dbReference type="EMBL" id="CAJPIN010122485">
    <property type="protein sequence ID" value="CAG2069215.1"/>
    <property type="molecule type" value="Genomic_DNA"/>
</dbReference>
<dbReference type="InterPro" id="IPR013783">
    <property type="entry name" value="Ig-like_fold"/>
</dbReference>
<dbReference type="Pfam" id="PF07679">
    <property type="entry name" value="I-set"/>
    <property type="match status" value="2"/>
</dbReference>
<keyword evidence="4" id="KW-1015">Disulfide bond</keyword>
<keyword evidence="3" id="KW-0597">Phosphoprotein</keyword>
<proteinExistence type="predicted"/>
<dbReference type="Proteomes" id="UP001153148">
    <property type="component" value="Unassembled WGS sequence"/>
</dbReference>
<dbReference type="InterPro" id="IPR007110">
    <property type="entry name" value="Ig-like_dom"/>
</dbReference>
<sequence>SKPEFVRKLQDFEVKERECAILEVEISSEIADVTWHKDGEQLKEDGEKVVFEKQGNVRKLLLRGTSVHDEGEYTCALEDQECTAEVTVVELPPEIITKMQDLTVAKGEKATFEIELTKGDALVRWFKDKKELQFSEHVQLSIDGKRQKLKVYNSE</sequence>
<evidence type="ECO:0000256" key="1">
    <source>
        <dbReference type="ARBA" id="ARBA00004496"/>
    </source>
</evidence>
<feature type="non-terminal residue" evidence="6">
    <location>
        <position position="155"/>
    </location>
</feature>
<dbReference type="InterPro" id="IPR013098">
    <property type="entry name" value="Ig_I-set"/>
</dbReference>
<evidence type="ECO:0000256" key="2">
    <source>
        <dbReference type="ARBA" id="ARBA00022490"/>
    </source>
</evidence>
<evidence type="ECO:0000256" key="3">
    <source>
        <dbReference type="ARBA" id="ARBA00022553"/>
    </source>
</evidence>
<evidence type="ECO:0000256" key="4">
    <source>
        <dbReference type="ARBA" id="ARBA00023157"/>
    </source>
</evidence>
<evidence type="ECO:0000259" key="5">
    <source>
        <dbReference type="PROSITE" id="PS50835"/>
    </source>
</evidence>
<feature type="domain" description="Ig-like" evidence="5">
    <location>
        <begin position="3"/>
        <end position="87"/>
    </location>
</feature>
<dbReference type="PROSITE" id="PS50835">
    <property type="entry name" value="IG_LIKE"/>
    <property type="match status" value="1"/>
</dbReference>
<dbReference type="PANTHER" id="PTHR35971">
    <property type="entry name" value="SI:DKEY-31G6.6"/>
    <property type="match status" value="1"/>
</dbReference>
<comment type="subcellular location">
    <subcellularLocation>
        <location evidence="1">Cytoplasm</location>
    </subcellularLocation>
</comment>